<dbReference type="EMBL" id="JAMPLM010000065">
    <property type="protein sequence ID" value="MEP1062430.1"/>
    <property type="molecule type" value="Genomic_DNA"/>
</dbReference>
<evidence type="ECO:0000313" key="12">
    <source>
        <dbReference type="EMBL" id="MEP1062430.1"/>
    </source>
</evidence>
<feature type="binding site" evidence="10">
    <location>
        <position position="140"/>
    </location>
    <ligand>
        <name>Mg(2+)</name>
        <dbReference type="ChEBI" id="CHEBI:18420"/>
        <label>2</label>
    </ligand>
</feature>
<sequence>MADCPKIQSIYTDGACSGNPGPGGWGTVVYFADGSVHEMGGAEAHTTNNRMEMQAAIAALQFLKTVGYTEPIELYTDSEYVKNGITQWIHGWKKKGWKTSTGKLVLNPELWQQLDVLNTKQIQWRYVRGHTGNVGNERCDTIARAFSLGKVPDLKQLPEWQRTL</sequence>
<dbReference type="PANTHER" id="PTHR10642">
    <property type="entry name" value="RIBONUCLEASE H1"/>
    <property type="match status" value="1"/>
</dbReference>
<dbReference type="PROSITE" id="PS50879">
    <property type="entry name" value="RNASE_H_1"/>
    <property type="match status" value="1"/>
</dbReference>
<comment type="cofactor">
    <cofactor evidence="10">
        <name>Mg(2+)</name>
        <dbReference type="ChEBI" id="CHEBI:18420"/>
    </cofactor>
    <text evidence="10">Binds 1 Mg(2+) ion per subunit. May bind a second metal ion at a regulatory site, or after substrate binding.</text>
</comment>
<keyword evidence="5 10" id="KW-0540">Nuclease</keyword>
<dbReference type="InterPro" id="IPR012337">
    <property type="entry name" value="RNaseH-like_sf"/>
</dbReference>
<comment type="catalytic activity">
    <reaction evidence="1 10">
        <text>Endonucleolytic cleavage to 5'-phosphomonoester.</text>
        <dbReference type="EC" id="3.1.26.4"/>
    </reaction>
</comment>
<evidence type="ECO:0000313" key="13">
    <source>
        <dbReference type="Proteomes" id="UP001476950"/>
    </source>
</evidence>
<dbReference type="InterPro" id="IPR036397">
    <property type="entry name" value="RNaseH_sf"/>
</dbReference>
<comment type="function">
    <text evidence="10">Endonuclease that specifically degrades the RNA of RNA-DNA hybrids.</text>
</comment>
<organism evidence="12 13">
    <name type="scientific">Stenomitos frigidus AS-A4</name>
    <dbReference type="NCBI Taxonomy" id="2933935"/>
    <lineage>
        <taxon>Bacteria</taxon>
        <taxon>Bacillati</taxon>
        <taxon>Cyanobacteriota</taxon>
        <taxon>Cyanophyceae</taxon>
        <taxon>Leptolyngbyales</taxon>
        <taxon>Leptolyngbyaceae</taxon>
        <taxon>Stenomitos</taxon>
    </lineage>
</organism>
<evidence type="ECO:0000256" key="8">
    <source>
        <dbReference type="ARBA" id="ARBA00022801"/>
    </source>
</evidence>
<dbReference type="CDD" id="cd09278">
    <property type="entry name" value="RNase_HI_prokaryote_like"/>
    <property type="match status" value="1"/>
</dbReference>
<comment type="subcellular location">
    <subcellularLocation>
        <location evidence="10">Cytoplasm</location>
    </subcellularLocation>
</comment>
<dbReference type="EC" id="3.1.26.4" evidence="4 10"/>
<comment type="caution">
    <text evidence="12">The sequence shown here is derived from an EMBL/GenBank/DDBJ whole genome shotgun (WGS) entry which is preliminary data.</text>
</comment>
<feature type="binding site" evidence="10">
    <location>
        <position position="13"/>
    </location>
    <ligand>
        <name>Mg(2+)</name>
        <dbReference type="ChEBI" id="CHEBI:18420"/>
        <label>1</label>
    </ligand>
</feature>
<evidence type="ECO:0000256" key="5">
    <source>
        <dbReference type="ARBA" id="ARBA00022722"/>
    </source>
</evidence>
<dbReference type="RefSeq" id="WP_190451817.1">
    <property type="nucleotide sequence ID" value="NZ_JAMPLM010000065.1"/>
</dbReference>
<protein>
    <recommendedName>
        <fullName evidence="4 10">Ribonuclease H</fullName>
        <shortName evidence="10">RNase H</shortName>
        <ecNumber evidence="4 10">3.1.26.4</ecNumber>
    </recommendedName>
</protein>
<name>A0ABV0KVV4_9CYAN</name>
<gene>
    <name evidence="10 12" type="primary">rnhA</name>
    <name evidence="12" type="ORF">NDI38_29080</name>
</gene>
<evidence type="ECO:0000259" key="11">
    <source>
        <dbReference type="PROSITE" id="PS50879"/>
    </source>
</evidence>
<comment type="similarity">
    <text evidence="2 10">Belongs to the RNase H family.</text>
</comment>
<comment type="subunit">
    <text evidence="3 10">Monomer.</text>
</comment>
<dbReference type="Proteomes" id="UP001476950">
    <property type="component" value="Unassembled WGS sequence"/>
</dbReference>
<evidence type="ECO:0000256" key="4">
    <source>
        <dbReference type="ARBA" id="ARBA00012180"/>
    </source>
</evidence>
<keyword evidence="13" id="KW-1185">Reference proteome</keyword>
<dbReference type="PANTHER" id="PTHR10642:SF26">
    <property type="entry name" value="RIBONUCLEASE H1"/>
    <property type="match status" value="1"/>
</dbReference>
<keyword evidence="7 10" id="KW-0255">Endonuclease</keyword>
<keyword evidence="10" id="KW-0963">Cytoplasm</keyword>
<reference evidence="12 13" key="1">
    <citation type="submission" date="2022-04" db="EMBL/GenBank/DDBJ databases">
        <title>Positive selection, recombination, and allopatry shape intraspecific diversity of widespread and dominant cyanobacteria.</title>
        <authorList>
            <person name="Wei J."/>
            <person name="Shu W."/>
            <person name="Hu C."/>
        </authorList>
    </citation>
    <scope>NUCLEOTIDE SEQUENCE [LARGE SCALE GENOMIC DNA]</scope>
    <source>
        <strain evidence="12 13">AS-A4</strain>
    </source>
</reference>
<keyword evidence="9 10" id="KW-0460">Magnesium</keyword>
<keyword evidence="6 10" id="KW-0479">Metal-binding</keyword>
<dbReference type="SUPFAM" id="SSF53098">
    <property type="entry name" value="Ribonuclease H-like"/>
    <property type="match status" value="1"/>
</dbReference>
<evidence type="ECO:0000256" key="1">
    <source>
        <dbReference type="ARBA" id="ARBA00000077"/>
    </source>
</evidence>
<evidence type="ECO:0000256" key="3">
    <source>
        <dbReference type="ARBA" id="ARBA00011245"/>
    </source>
</evidence>
<dbReference type="Pfam" id="PF00075">
    <property type="entry name" value="RNase_H"/>
    <property type="match status" value="1"/>
</dbReference>
<dbReference type="NCBIfam" id="NF001236">
    <property type="entry name" value="PRK00203.1"/>
    <property type="match status" value="1"/>
</dbReference>
<dbReference type="InterPro" id="IPR050092">
    <property type="entry name" value="RNase_H"/>
</dbReference>
<dbReference type="InterPro" id="IPR022892">
    <property type="entry name" value="RNaseHI"/>
</dbReference>
<accession>A0ABV0KVV4</accession>
<dbReference type="Gene3D" id="3.30.420.10">
    <property type="entry name" value="Ribonuclease H-like superfamily/Ribonuclease H"/>
    <property type="match status" value="1"/>
</dbReference>
<dbReference type="InterPro" id="IPR002156">
    <property type="entry name" value="RNaseH_domain"/>
</dbReference>
<keyword evidence="8 10" id="KW-0378">Hydrolase</keyword>
<evidence type="ECO:0000256" key="10">
    <source>
        <dbReference type="HAMAP-Rule" id="MF_00042"/>
    </source>
</evidence>
<proteinExistence type="inferred from homology"/>
<evidence type="ECO:0000256" key="2">
    <source>
        <dbReference type="ARBA" id="ARBA00005300"/>
    </source>
</evidence>
<feature type="binding site" evidence="10">
    <location>
        <position position="13"/>
    </location>
    <ligand>
        <name>Mg(2+)</name>
        <dbReference type="ChEBI" id="CHEBI:18420"/>
        <label>2</label>
    </ligand>
</feature>
<dbReference type="HAMAP" id="MF_00042">
    <property type="entry name" value="RNase_H"/>
    <property type="match status" value="1"/>
</dbReference>
<feature type="binding site" evidence="10">
    <location>
        <position position="77"/>
    </location>
    <ligand>
        <name>Mg(2+)</name>
        <dbReference type="ChEBI" id="CHEBI:18420"/>
        <label>1</label>
    </ligand>
</feature>
<evidence type="ECO:0000256" key="6">
    <source>
        <dbReference type="ARBA" id="ARBA00022723"/>
    </source>
</evidence>
<feature type="binding site" evidence="10">
    <location>
        <position position="52"/>
    </location>
    <ligand>
        <name>Mg(2+)</name>
        <dbReference type="ChEBI" id="CHEBI:18420"/>
        <label>1</label>
    </ligand>
</feature>
<dbReference type="GO" id="GO:0004523">
    <property type="term" value="F:RNA-DNA hybrid ribonuclease activity"/>
    <property type="evidence" value="ECO:0007669"/>
    <property type="project" value="UniProtKB-EC"/>
</dbReference>
<evidence type="ECO:0000256" key="7">
    <source>
        <dbReference type="ARBA" id="ARBA00022759"/>
    </source>
</evidence>
<evidence type="ECO:0000256" key="9">
    <source>
        <dbReference type="ARBA" id="ARBA00022842"/>
    </source>
</evidence>
<feature type="domain" description="RNase H type-1" evidence="11">
    <location>
        <begin position="4"/>
        <end position="148"/>
    </location>
</feature>